<dbReference type="EMBL" id="QGDT01000008">
    <property type="protein sequence ID" value="PWJ57120.1"/>
    <property type="molecule type" value="Genomic_DNA"/>
</dbReference>
<proteinExistence type="predicted"/>
<dbReference type="Pfam" id="PF12729">
    <property type="entry name" value="4HB_MCP_1"/>
    <property type="match status" value="1"/>
</dbReference>
<feature type="transmembrane region" description="Helical" evidence="1">
    <location>
        <begin position="192"/>
        <end position="211"/>
    </location>
</feature>
<reference evidence="3 4" key="1">
    <citation type="submission" date="2018-03" db="EMBL/GenBank/DDBJ databases">
        <title>Genomic Encyclopedia of Archaeal and Bacterial Type Strains, Phase II (KMG-II): from individual species to whole genera.</title>
        <authorList>
            <person name="Goeker M."/>
        </authorList>
    </citation>
    <scope>NUCLEOTIDE SEQUENCE [LARGE SCALE GENOMIC DNA]</scope>
    <source>
        <strain evidence="3 4">DSM 100346</strain>
    </source>
</reference>
<keyword evidence="1" id="KW-1133">Transmembrane helix</keyword>
<keyword evidence="3" id="KW-0675">Receptor</keyword>
<evidence type="ECO:0000256" key="1">
    <source>
        <dbReference type="SAM" id="Phobius"/>
    </source>
</evidence>
<sequence length="233" mass="26149">MKWSFIIQQKLKAALILSLIMLVIILGTMVSKNNIKGIDQSFSSIYKDRLLPATTIIYLTENLYNKRLSLEKYLLSETPVTKRDIQGDLSGYDQNIDSLIKSFEGTYLVEQEAKSLVALKNRIQEYVLLEKMIINLCQAGHLSDGKSLFEGAGANTFQRTILNLNELTAIQSHVGQELITESKGNMASVHNIMAFQISIAVVVGLIILTLIKNSQIISKPKVKKMKEQNFNLN</sequence>
<feature type="transmembrane region" description="Helical" evidence="1">
    <location>
        <begin position="12"/>
        <end position="30"/>
    </location>
</feature>
<evidence type="ECO:0000313" key="3">
    <source>
        <dbReference type="EMBL" id="PWJ57120.1"/>
    </source>
</evidence>
<name>A0A316AJT3_9BACT</name>
<comment type="caution">
    <text evidence="3">The sequence shown here is derived from an EMBL/GenBank/DDBJ whole genome shotgun (WGS) entry which is preliminary data.</text>
</comment>
<dbReference type="InterPro" id="IPR024478">
    <property type="entry name" value="HlyB_4HB_MCP"/>
</dbReference>
<evidence type="ECO:0000259" key="2">
    <source>
        <dbReference type="Pfam" id="PF12729"/>
    </source>
</evidence>
<dbReference type="RefSeq" id="WP_109675375.1">
    <property type="nucleotide sequence ID" value="NZ_QGDT01000008.1"/>
</dbReference>
<protein>
    <submittedName>
        <fullName evidence="3">Chemoreceptor-like protein with four helix bundle sensory module</fullName>
    </submittedName>
</protein>
<keyword evidence="1" id="KW-0472">Membrane</keyword>
<feature type="domain" description="Chemotaxis methyl-accepting receptor HlyB-like 4HB MCP" evidence="2">
    <location>
        <begin position="7"/>
        <end position="183"/>
    </location>
</feature>
<evidence type="ECO:0000313" key="4">
    <source>
        <dbReference type="Proteomes" id="UP000245880"/>
    </source>
</evidence>
<keyword evidence="4" id="KW-1185">Reference proteome</keyword>
<keyword evidence="1" id="KW-0812">Transmembrane</keyword>
<accession>A0A316AJT3</accession>
<dbReference type="AlphaFoldDB" id="A0A316AJT3"/>
<dbReference type="Proteomes" id="UP000245880">
    <property type="component" value="Unassembled WGS sequence"/>
</dbReference>
<dbReference type="OrthoDB" id="1438991at2"/>
<organism evidence="3 4">
    <name type="scientific">Dyadobacter jejuensis</name>
    <dbReference type="NCBI Taxonomy" id="1082580"/>
    <lineage>
        <taxon>Bacteria</taxon>
        <taxon>Pseudomonadati</taxon>
        <taxon>Bacteroidota</taxon>
        <taxon>Cytophagia</taxon>
        <taxon>Cytophagales</taxon>
        <taxon>Spirosomataceae</taxon>
        <taxon>Dyadobacter</taxon>
    </lineage>
</organism>
<gene>
    <name evidence="3" type="ORF">CLV98_10840</name>
</gene>